<name>A0A1V4KQT5_PATFA</name>
<sequence length="108" mass="12329">MDMTALHAMPCKARPVHRSTEFPCPANLLKLCCLPYDGGFCKVQHLLGFSRDGSFLVVGSQKLSKKIENSSFSYQGILWLIWTVWKERSAFPLGEKQSVYLDVFRERS</sequence>
<evidence type="ECO:0000313" key="2">
    <source>
        <dbReference type="Proteomes" id="UP000190648"/>
    </source>
</evidence>
<dbReference type="EMBL" id="LSYS01002180">
    <property type="protein sequence ID" value="OPJ86818.1"/>
    <property type="molecule type" value="Genomic_DNA"/>
</dbReference>
<protein>
    <submittedName>
        <fullName evidence="1">Uncharacterized protein</fullName>
    </submittedName>
</protein>
<dbReference type="AlphaFoldDB" id="A0A1V4KQT5"/>
<gene>
    <name evidence="1" type="ORF">AV530_009036</name>
</gene>
<accession>A0A1V4KQT5</accession>
<reference evidence="1 2" key="1">
    <citation type="submission" date="2016-02" db="EMBL/GenBank/DDBJ databases">
        <title>Band-tailed pigeon sequencing and assembly.</title>
        <authorList>
            <person name="Soares A.E."/>
            <person name="Novak B.J."/>
            <person name="Rice E.S."/>
            <person name="O'Connell B."/>
            <person name="Chang D."/>
            <person name="Weber S."/>
            <person name="Shapiro B."/>
        </authorList>
    </citation>
    <scope>NUCLEOTIDE SEQUENCE [LARGE SCALE GENOMIC DNA]</scope>
    <source>
        <strain evidence="1">BTP2013</strain>
        <tissue evidence="1">Blood</tissue>
    </source>
</reference>
<proteinExistence type="predicted"/>
<comment type="caution">
    <text evidence="1">The sequence shown here is derived from an EMBL/GenBank/DDBJ whole genome shotgun (WGS) entry which is preliminary data.</text>
</comment>
<keyword evidence="2" id="KW-1185">Reference proteome</keyword>
<dbReference type="Proteomes" id="UP000190648">
    <property type="component" value="Unassembled WGS sequence"/>
</dbReference>
<evidence type="ECO:0000313" key="1">
    <source>
        <dbReference type="EMBL" id="OPJ86818.1"/>
    </source>
</evidence>
<organism evidence="1 2">
    <name type="scientific">Patagioenas fasciata monilis</name>
    <dbReference type="NCBI Taxonomy" id="372326"/>
    <lineage>
        <taxon>Eukaryota</taxon>
        <taxon>Metazoa</taxon>
        <taxon>Chordata</taxon>
        <taxon>Craniata</taxon>
        <taxon>Vertebrata</taxon>
        <taxon>Euteleostomi</taxon>
        <taxon>Archelosauria</taxon>
        <taxon>Archosauria</taxon>
        <taxon>Dinosauria</taxon>
        <taxon>Saurischia</taxon>
        <taxon>Theropoda</taxon>
        <taxon>Coelurosauria</taxon>
        <taxon>Aves</taxon>
        <taxon>Neognathae</taxon>
        <taxon>Neoaves</taxon>
        <taxon>Columbimorphae</taxon>
        <taxon>Columbiformes</taxon>
        <taxon>Columbidae</taxon>
        <taxon>Patagioenas</taxon>
    </lineage>
</organism>